<dbReference type="GO" id="GO:0005737">
    <property type="term" value="C:cytoplasm"/>
    <property type="evidence" value="ECO:0007669"/>
    <property type="project" value="TreeGrafter"/>
</dbReference>
<dbReference type="GO" id="GO:0004604">
    <property type="term" value="F:phosphoadenylyl-sulfate reductase (thioredoxin) activity"/>
    <property type="evidence" value="ECO:0007669"/>
    <property type="project" value="InterPro"/>
</dbReference>
<evidence type="ECO:0000313" key="8">
    <source>
        <dbReference type="EMBL" id="CAB4995887.1"/>
    </source>
</evidence>
<dbReference type="EMBL" id="CAFBOS010000071">
    <property type="protein sequence ID" value="CAB4995887.1"/>
    <property type="molecule type" value="Genomic_DNA"/>
</dbReference>
<dbReference type="EMBL" id="CAFBMH010000008">
    <property type="protein sequence ID" value="CAB4892585.1"/>
    <property type="molecule type" value="Genomic_DNA"/>
</dbReference>
<dbReference type="SUPFAM" id="SSF52402">
    <property type="entry name" value="Adenine nucleotide alpha hydrolases-like"/>
    <property type="match status" value="1"/>
</dbReference>
<evidence type="ECO:0000259" key="5">
    <source>
        <dbReference type="Pfam" id="PF01507"/>
    </source>
</evidence>
<reference evidence="6" key="1">
    <citation type="submission" date="2020-05" db="EMBL/GenBank/DDBJ databases">
        <authorList>
            <person name="Chiriac C."/>
            <person name="Salcher M."/>
            <person name="Ghai R."/>
            <person name="Kavagutti S V."/>
        </authorList>
    </citation>
    <scope>NUCLEOTIDE SEQUENCE</scope>
</reference>
<dbReference type="PANTHER" id="PTHR46509">
    <property type="entry name" value="PHOSPHOADENOSINE PHOSPHOSULFATE REDUCTASE"/>
    <property type="match status" value="1"/>
</dbReference>
<dbReference type="InterPro" id="IPR014729">
    <property type="entry name" value="Rossmann-like_a/b/a_fold"/>
</dbReference>
<feature type="domain" description="Phosphoadenosine phosphosulphate reductase" evidence="5">
    <location>
        <begin position="53"/>
        <end position="208"/>
    </location>
</feature>
<evidence type="ECO:0000256" key="3">
    <source>
        <dbReference type="ARBA" id="ARBA00024327"/>
    </source>
</evidence>
<proteinExistence type="inferred from homology"/>
<dbReference type="EMBL" id="CAFABA010000061">
    <property type="protein sequence ID" value="CAB4831919.1"/>
    <property type="molecule type" value="Genomic_DNA"/>
</dbReference>
<comment type="similarity">
    <text evidence="1">Belongs to the PAPS reductase family. CysH subfamily.</text>
</comment>
<keyword evidence="2" id="KW-0560">Oxidoreductase</keyword>
<dbReference type="Gene3D" id="3.40.50.620">
    <property type="entry name" value="HUPs"/>
    <property type="match status" value="1"/>
</dbReference>
<name>A0A6J7AIB9_9ZZZZ</name>
<evidence type="ECO:0000256" key="4">
    <source>
        <dbReference type="SAM" id="MobiDB-lite"/>
    </source>
</evidence>
<feature type="region of interest" description="Disordered" evidence="4">
    <location>
        <begin position="213"/>
        <end position="232"/>
    </location>
</feature>
<dbReference type="AlphaFoldDB" id="A0A6J7AIB9"/>
<dbReference type="PANTHER" id="PTHR46509:SF1">
    <property type="entry name" value="PHOSPHOADENOSINE PHOSPHOSULFATE REDUCTASE"/>
    <property type="match status" value="1"/>
</dbReference>
<accession>A0A6J7AIB9</accession>
<sequence length="232" mass="25445">MQTTSATVDASLSAPRLTDVELDAISERFETWSATDIVGWTIETFGSRLCVAASMADTVLIDIATKVDPDIEIVFLDTGFHFPETLLTVRKAQQRYQLNLRVERAKPTVGDLFTLGTEGCCAARKVAVLDRVMAEKDAWLTGLRRAETESRANSAIVSRDKRGVVKVCPIANWSDDEVNAYILENDVIVNPLQHQGYPSIGCWPCTSKVAQGEDPRSGRWAGSGKTECGLHL</sequence>
<evidence type="ECO:0000313" key="6">
    <source>
        <dbReference type="EMBL" id="CAB4831919.1"/>
    </source>
</evidence>
<comment type="pathway">
    <text evidence="3">Sulfur metabolism; hydrogen sulfide biosynthesis; sulfite from sulfate.</text>
</comment>
<dbReference type="NCBIfam" id="NF002537">
    <property type="entry name" value="PRK02090.1"/>
    <property type="match status" value="1"/>
</dbReference>
<evidence type="ECO:0000256" key="1">
    <source>
        <dbReference type="ARBA" id="ARBA00009732"/>
    </source>
</evidence>
<dbReference type="Pfam" id="PF01507">
    <property type="entry name" value="PAPS_reduct"/>
    <property type="match status" value="1"/>
</dbReference>
<dbReference type="InterPro" id="IPR004511">
    <property type="entry name" value="PAPS/APS_Rdtase"/>
</dbReference>
<gene>
    <name evidence="6" type="ORF">UFOPK3139_01571</name>
    <name evidence="7" type="ORF">UFOPK3543_00380</name>
    <name evidence="8" type="ORF">UFOPK3967_01324</name>
</gene>
<dbReference type="HAMAP" id="MF_00063">
    <property type="entry name" value="CysH"/>
    <property type="match status" value="1"/>
</dbReference>
<dbReference type="PIRSF" id="PIRSF000857">
    <property type="entry name" value="PAPS_reductase"/>
    <property type="match status" value="1"/>
</dbReference>
<organism evidence="6">
    <name type="scientific">freshwater metagenome</name>
    <dbReference type="NCBI Taxonomy" id="449393"/>
    <lineage>
        <taxon>unclassified sequences</taxon>
        <taxon>metagenomes</taxon>
        <taxon>ecological metagenomes</taxon>
    </lineage>
</organism>
<evidence type="ECO:0000256" key="2">
    <source>
        <dbReference type="ARBA" id="ARBA00023002"/>
    </source>
</evidence>
<dbReference type="NCBIfam" id="TIGR00434">
    <property type="entry name" value="cysH"/>
    <property type="match status" value="1"/>
</dbReference>
<protein>
    <submittedName>
        <fullName evidence="6">Unannotated protein</fullName>
    </submittedName>
</protein>
<dbReference type="InterPro" id="IPR002500">
    <property type="entry name" value="PAPS_reduct_dom"/>
</dbReference>
<dbReference type="GO" id="GO:0019379">
    <property type="term" value="P:sulfate assimilation, phosphoadenylyl sulfate reduction by phosphoadenylyl-sulfate reductase (thioredoxin)"/>
    <property type="evidence" value="ECO:0007669"/>
    <property type="project" value="InterPro"/>
</dbReference>
<evidence type="ECO:0000313" key="7">
    <source>
        <dbReference type="EMBL" id="CAB4892585.1"/>
    </source>
</evidence>